<dbReference type="EMBL" id="CM018045">
    <property type="protein sequence ID" value="KAA8527910.1"/>
    <property type="molecule type" value="Genomic_DNA"/>
</dbReference>
<evidence type="ECO:0000313" key="3">
    <source>
        <dbReference type="Proteomes" id="UP000325577"/>
    </source>
</evidence>
<protein>
    <submittedName>
        <fullName evidence="2">Uncharacterized protein</fullName>
    </submittedName>
</protein>
<dbReference type="InterPro" id="IPR049627">
    <property type="entry name" value="SLX8"/>
</dbReference>
<dbReference type="Proteomes" id="UP000325577">
    <property type="component" value="Linkage Group LG21"/>
</dbReference>
<dbReference type="PANTHER" id="PTHR47094:SF1">
    <property type="entry name" value="RING-TYPE E3 UBIQUITIN TRANSFERASE"/>
    <property type="match status" value="1"/>
</dbReference>
<feature type="region of interest" description="Disordered" evidence="1">
    <location>
        <begin position="86"/>
        <end position="141"/>
    </location>
</feature>
<organism evidence="2 3">
    <name type="scientific">Nyssa sinensis</name>
    <dbReference type="NCBI Taxonomy" id="561372"/>
    <lineage>
        <taxon>Eukaryota</taxon>
        <taxon>Viridiplantae</taxon>
        <taxon>Streptophyta</taxon>
        <taxon>Embryophyta</taxon>
        <taxon>Tracheophyta</taxon>
        <taxon>Spermatophyta</taxon>
        <taxon>Magnoliopsida</taxon>
        <taxon>eudicotyledons</taxon>
        <taxon>Gunneridae</taxon>
        <taxon>Pentapetalae</taxon>
        <taxon>asterids</taxon>
        <taxon>Cornales</taxon>
        <taxon>Nyssaceae</taxon>
        <taxon>Nyssa</taxon>
    </lineage>
</organism>
<sequence length="174" mass="19432">MVLDLDLNNEPPVEEIILMGNSITIGPNLMQAGENGPSHLQARTDFEHIDEEVVICSPRSFAEARDKSRRNHGVIEVFDEESDIRRGHSELTSRLSPSSNHRRRAPPKRTTINDDLCINLEDSEKTKSRNATESPEMPPKAPTFSCPVCMGPFVEETSTNLCPMMPNFVVGVYP</sequence>
<dbReference type="PANTHER" id="PTHR47094">
    <property type="entry name" value="ELFLESS, ISOFORM B"/>
    <property type="match status" value="1"/>
</dbReference>
<keyword evidence="3" id="KW-1185">Reference proteome</keyword>
<evidence type="ECO:0000256" key="1">
    <source>
        <dbReference type="SAM" id="MobiDB-lite"/>
    </source>
</evidence>
<accession>A0A5J5ABJ1</accession>
<dbReference type="GO" id="GO:0033768">
    <property type="term" value="C:SUMO-targeted ubiquitin ligase complex"/>
    <property type="evidence" value="ECO:0007669"/>
    <property type="project" value="TreeGrafter"/>
</dbReference>
<reference evidence="2 3" key="1">
    <citation type="submission" date="2019-09" db="EMBL/GenBank/DDBJ databases">
        <title>A chromosome-level genome assembly of the Chinese tupelo Nyssa sinensis.</title>
        <authorList>
            <person name="Yang X."/>
            <person name="Kang M."/>
            <person name="Yang Y."/>
            <person name="Xiong H."/>
            <person name="Wang M."/>
            <person name="Zhang Z."/>
            <person name="Wang Z."/>
            <person name="Wu H."/>
            <person name="Ma T."/>
            <person name="Liu J."/>
            <person name="Xi Z."/>
        </authorList>
    </citation>
    <scope>NUCLEOTIDE SEQUENCE [LARGE SCALE GENOMIC DNA]</scope>
    <source>
        <strain evidence="2">J267</strain>
        <tissue evidence="2">Leaf</tissue>
    </source>
</reference>
<proteinExistence type="predicted"/>
<dbReference type="GO" id="GO:0140082">
    <property type="term" value="F:SUMO-ubiquitin ligase activity"/>
    <property type="evidence" value="ECO:0007669"/>
    <property type="project" value="TreeGrafter"/>
</dbReference>
<evidence type="ECO:0000313" key="2">
    <source>
        <dbReference type="EMBL" id="KAA8527910.1"/>
    </source>
</evidence>
<dbReference type="AlphaFoldDB" id="A0A5J5ABJ1"/>
<dbReference type="GO" id="GO:0032183">
    <property type="term" value="F:SUMO binding"/>
    <property type="evidence" value="ECO:0007669"/>
    <property type="project" value="TreeGrafter"/>
</dbReference>
<name>A0A5J5ABJ1_9ASTE</name>
<dbReference type="GO" id="GO:0061630">
    <property type="term" value="F:ubiquitin protein ligase activity"/>
    <property type="evidence" value="ECO:0007669"/>
    <property type="project" value="InterPro"/>
</dbReference>
<dbReference type="OrthoDB" id="6105938at2759"/>
<dbReference type="GO" id="GO:0006511">
    <property type="term" value="P:ubiquitin-dependent protein catabolic process"/>
    <property type="evidence" value="ECO:0007669"/>
    <property type="project" value="TreeGrafter"/>
</dbReference>
<gene>
    <name evidence="2" type="ORF">F0562_035221</name>
</gene>